<reference evidence="2 3" key="1">
    <citation type="submission" date="2021-06" db="EMBL/GenBank/DDBJ databases">
        <authorList>
            <person name="Palmer J.M."/>
        </authorList>
    </citation>
    <scope>NUCLEOTIDE SEQUENCE [LARGE SCALE GENOMIC DNA]</scope>
    <source>
        <strain evidence="2 3">XC_2019</strain>
        <tissue evidence="2">Muscle</tissue>
    </source>
</reference>
<dbReference type="Proteomes" id="UP001434883">
    <property type="component" value="Unassembled WGS sequence"/>
</dbReference>
<keyword evidence="1" id="KW-1133">Transmembrane helix</keyword>
<proteinExistence type="predicted"/>
<sequence>MLRGYCSTCGRESWSEPDPDVCRANVSGPDPVQSNCVCLQVDVIKKAYNQESECEEVEVEVSSREIFSLFKHLYKLCAGMPVLYWFSRRMTLWGTISFNLAVFINLIIAFFYPYNSGQARNHQSSDRFVVPSCAGAIDDSMLLMLFWILTGLSVLGLFSKQYGLQPLTLALILRSIYHLGIGNTLILLGSLNLINKVVFVVSFVGNNGTFIMGYKAMVMDVEFLYHLAYVLTSTLGLFVHELFYSILLFDLIYREETLFNVIKSVTRNGRSILLTALLALILVYLFSILGFLFLKEDFIMEVDPLLQISAGMCRSLQVRSLLRFAGY</sequence>
<protein>
    <submittedName>
        <fullName evidence="2">Inositol 1,4,5-trisphosphate receptor type 3</fullName>
    </submittedName>
</protein>
<evidence type="ECO:0000313" key="3">
    <source>
        <dbReference type="Proteomes" id="UP001434883"/>
    </source>
</evidence>
<dbReference type="PANTHER" id="PTHR45816">
    <property type="entry name" value="MIR DOMAIN-CONTAINING PROTEIN"/>
    <property type="match status" value="1"/>
</dbReference>
<dbReference type="InterPro" id="IPR015925">
    <property type="entry name" value="Ryanodine_IP3_receptor"/>
</dbReference>
<dbReference type="PANTHER" id="PTHR45816:SF1">
    <property type="entry name" value="INOSITOL 1,4,5-TRISPHOSPHATE RECEPTOR"/>
    <property type="match status" value="1"/>
</dbReference>
<comment type="caution">
    <text evidence="2">The sequence shown here is derived from an EMBL/GenBank/DDBJ whole genome shotgun (WGS) entry which is preliminary data.</text>
</comment>
<keyword evidence="3" id="KW-1185">Reference proteome</keyword>
<gene>
    <name evidence="2" type="primary">ITPR3_4</name>
    <name evidence="2" type="ORF">XENOCAPTIV_019546</name>
</gene>
<evidence type="ECO:0000313" key="2">
    <source>
        <dbReference type="EMBL" id="MEQ2207842.1"/>
    </source>
</evidence>
<feature type="transmembrane region" description="Helical" evidence="1">
    <location>
        <begin position="272"/>
        <end position="294"/>
    </location>
</feature>
<feature type="transmembrane region" description="Helical" evidence="1">
    <location>
        <begin position="171"/>
        <end position="191"/>
    </location>
</feature>
<evidence type="ECO:0000256" key="1">
    <source>
        <dbReference type="SAM" id="Phobius"/>
    </source>
</evidence>
<feature type="non-terminal residue" evidence="2">
    <location>
        <position position="327"/>
    </location>
</feature>
<keyword evidence="1" id="KW-0472">Membrane</keyword>
<keyword evidence="1" id="KW-0812">Transmembrane</keyword>
<dbReference type="EMBL" id="JAHRIN010046157">
    <property type="protein sequence ID" value="MEQ2207842.1"/>
    <property type="molecule type" value="Genomic_DNA"/>
</dbReference>
<feature type="transmembrane region" description="Helical" evidence="1">
    <location>
        <begin position="90"/>
        <end position="112"/>
    </location>
</feature>
<organism evidence="2 3">
    <name type="scientific">Xenoophorus captivus</name>
    <dbReference type="NCBI Taxonomy" id="1517983"/>
    <lineage>
        <taxon>Eukaryota</taxon>
        <taxon>Metazoa</taxon>
        <taxon>Chordata</taxon>
        <taxon>Craniata</taxon>
        <taxon>Vertebrata</taxon>
        <taxon>Euteleostomi</taxon>
        <taxon>Actinopterygii</taxon>
        <taxon>Neopterygii</taxon>
        <taxon>Teleostei</taxon>
        <taxon>Neoteleostei</taxon>
        <taxon>Acanthomorphata</taxon>
        <taxon>Ovalentaria</taxon>
        <taxon>Atherinomorphae</taxon>
        <taxon>Cyprinodontiformes</taxon>
        <taxon>Goodeidae</taxon>
        <taxon>Xenoophorus</taxon>
    </lineage>
</organism>
<feature type="transmembrane region" description="Helical" evidence="1">
    <location>
        <begin position="226"/>
        <end position="252"/>
    </location>
</feature>
<accession>A0ABV0RI59</accession>
<keyword evidence="2" id="KW-0675">Receptor</keyword>
<name>A0ABV0RI59_9TELE</name>
<feature type="transmembrane region" description="Helical" evidence="1">
    <location>
        <begin position="197"/>
        <end position="214"/>
    </location>
</feature>